<dbReference type="GO" id="GO:0005634">
    <property type="term" value="C:nucleus"/>
    <property type="evidence" value="ECO:0007669"/>
    <property type="project" value="UniProtKB-SubCell"/>
</dbReference>
<feature type="domain" description="C2H2-type" evidence="14">
    <location>
        <begin position="362"/>
        <end position="389"/>
    </location>
</feature>
<evidence type="ECO:0000256" key="12">
    <source>
        <dbReference type="PROSITE-ProRule" id="PRU00042"/>
    </source>
</evidence>
<feature type="compositionally biased region" description="Basic residues" evidence="13">
    <location>
        <begin position="377"/>
        <end position="387"/>
    </location>
</feature>
<evidence type="ECO:0000256" key="1">
    <source>
        <dbReference type="ARBA" id="ARBA00003767"/>
    </source>
</evidence>
<comment type="subcellular location">
    <subcellularLocation>
        <location evidence="2">Nucleus</location>
    </subcellularLocation>
</comment>
<evidence type="ECO:0000256" key="7">
    <source>
        <dbReference type="ARBA" id="ARBA00022833"/>
    </source>
</evidence>
<reference evidence="16" key="1">
    <citation type="journal article" date="2016" name="Nature">
        <title>Genome evolution in the allotetraploid frog Xenopus laevis.</title>
        <authorList>
            <person name="Session A.M."/>
            <person name="Uno Y."/>
            <person name="Kwon T."/>
            <person name="Chapman J.A."/>
            <person name="Toyoda A."/>
            <person name="Takahashi S."/>
            <person name="Fukui A."/>
            <person name="Hikosaka A."/>
            <person name="Suzuki A."/>
            <person name="Kondo M."/>
            <person name="van Heeringen S.J."/>
            <person name="Quigley I."/>
            <person name="Heinz S."/>
            <person name="Ogino H."/>
            <person name="Ochi H."/>
            <person name="Hellsten U."/>
            <person name="Lyons J.B."/>
            <person name="Simakov O."/>
            <person name="Putnam N."/>
            <person name="Stites J."/>
            <person name="Kuroki Y."/>
            <person name="Tanaka T."/>
            <person name="Michiue T."/>
            <person name="Watanabe M."/>
            <person name="Bogdanovic O."/>
            <person name="Lister R."/>
            <person name="Georgiou G."/>
            <person name="Paranjpe S.S."/>
            <person name="van Kruijsbergen I."/>
            <person name="Shu S."/>
            <person name="Carlson J."/>
            <person name="Kinoshita T."/>
            <person name="Ohta Y."/>
            <person name="Mawaribuchi S."/>
            <person name="Jenkins J."/>
            <person name="Grimwood J."/>
            <person name="Schmutz J."/>
            <person name="Mitros T."/>
            <person name="Mozaffari S.V."/>
            <person name="Suzuki Y."/>
            <person name="Haramoto Y."/>
            <person name="Yamamoto T.S."/>
            <person name="Takagi C."/>
            <person name="Heald R."/>
            <person name="Miller K."/>
            <person name="Haudenschild C."/>
            <person name="Kitzman J."/>
            <person name="Nakayama T."/>
            <person name="Izutsu Y."/>
            <person name="Robert J."/>
            <person name="Fortriede J."/>
            <person name="Burns K."/>
            <person name="Lotay V."/>
            <person name="Karimi K."/>
            <person name="Yasuoka Y."/>
            <person name="Dichmann D.S."/>
            <person name="Flajnik M.F."/>
            <person name="Houston D.W."/>
            <person name="Shendure J."/>
            <person name="DuPasquier L."/>
            <person name="Vize P.D."/>
            <person name="Zorn A.M."/>
            <person name="Ito M."/>
            <person name="Marcotte E.M."/>
            <person name="Wallingford J.B."/>
            <person name="Ito Y."/>
            <person name="Asashima M."/>
            <person name="Ueno N."/>
            <person name="Matsuda Y."/>
            <person name="Veenstra G.J."/>
            <person name="Fujiyama A."/>
            <person name="Harland R.M."/>
            <person name="Taira M."/>
            <person name="Rokhsar D.S."/>
        </authorList>
    </citation>
    <scope>NUCLEOTIDE SEQUENCE [LARGE SCALE GENOMIC DNA]</scope>
    <source>
        <strain evidence="16">J</strain>
    </source>
</reference>
<feature type="compositionally biased region" description="Basic and acidic residues" evidence="13">
    <location>
        <begin position="388"/>
        <end position="399"/>
    </location>
</feature>
<comment type="function">
    <text evidence="1">May be involved in transcriptional regulation.</text>
</comment>
<keyword evidence="11" id="KW-0539">Nucleus</keyword>
<sequence>MPLCSTRNGVEASEQLSNSIARWRRSLMELEFIVPFLPHGGIFQGTALRFLLIGSRGQWSSETDLSAAVLSPVVFFLIIRSLLASLADMISGLQKSKSSDDRRIHMESPRLRRKLRGPPVPKTQGDVLPKESSYICSKCGKSFSVDSDLLSHVCISSLYDFQSQDVTPAGEFHCSECATSFPRKAALLEHLRLHKGEKPFACKECGKLFARKLLLQNHQKDHAGGKPFTCTECGKSFSKKFNLIRHEKSSLQIHRKQSTGEKPFPCPYCDKSFSRKFNLLRHEVVHMVEIRCKSCDKSFQQKVSLKIETGEKPFLCSECEKISSDYGKKRTQPFKCPQCGDTFFQKSHLLGHQKVHEREKRFGCPRCAERFPSNKELRKHKKSHRIRKVGEEAGESEKQ</sequence>
<keyword evidence="9" id="KW-0238">DNA-binding</keyword>
<feature type="domain" description="C2H2-type" evidence="14">
    <location>
        <begin position="264"/>
        <end position="291"/>
    </location>
</feature>
<keyword evidence="6 12" id="KW-0863">Zinc-finger</keyword>
<keyword evidence="7" id="KW-0862">Zinc</keyword>
<dbReference type="FunFam" id="3.30.160.60:FF:002343">
    <property type="entry name" value="Zinc finger protein 33A"/>
    <property type="match status" value="1"/>
</dbReference>
<dbReference type="SUPFAM" id="SSF57667">
    <property type="entry name" value="beta-beta-alpha zinc fingers"/>
    <property type="match status" value="5"/>
</dbReference>
<dbReference type="FunFam" id="3.30.160.60:FF:001602">
    <property type="entry name" value="Zinc finger protein 490"/>
    <property type="match status" value="1"/>
</dbReference>
<dbReference type="GO" id="GO:0000981">
    <property type="term" value="F:DNA-binding transcription factor activity, RNA polymerase II-specific"/>
    <property type="evidence" value="ECO:0007669"/>
    <property type="project" value="TreeGrafter"/>
</dbReference>
<dbReference type="PANTHER" id="PTHR24381:SF438">
    <property type="entry name" value="ZINC FINGER PROTEIN 425"/>
    <property type="match status" value="1"/>
</dbReference>
<proteinExistence type="inferred from homology"/>
<feature type="region of interest" description="Disordered" evidence="13">
    <location>
        <begin position="375"/>
        <end position="399"/>
    </location>
</feature>
<dbReference type="GO" id="GO:0000977">
    <property type="term" value="F:RNA polymerase II transcription regulatory region sequence-specific DNA binding"/>
    <property type="evidence" value="ECO:0007669"/>
    <property type="project" value="TreeGrafter"/>
</dbReference>
<dbReference type="InterPro" id="IPR036236">
    <property type="entry name" value="Znf_C2H2_sf"/>
</dbReference>
<dbReference type="EMBL" id="CM004477">
    <property type="protein sequence ID" value="OCT73725.1"/>
    <property type="molecule type" value="Genomic_DNA"/>
</dbReference>
<dbReference type="SMART" id="SM00355">
    <property type="entry name" value="ZnF_C2H2"/>
    <property type="match status" value="7"/>
</dbReference>
<evidence type="ECO:0000256" key="6">
    <source>
        <dbReference type="ARBA" id="ARBA00022771"/>
    </source>
</evidence>
<protein>
    <recommendedName>
        <fullName evidence="14">C2H2-type domain-containing protein</fullName>
    </recommendedName>
</protein>
<dbReference type="OMA" id="LMELEFI"/>
<evidence type="ECO:0000313" key="16">
    <source>
        <dbReference type="Proteomes" id="UP000694892"/>
    </source>
</evidence>
<evidence type="ECO:0000256" key="9">
    <source>
        <dbReference type="ARBA" id="ARBA00023125"/>
    </source>
</evidence>
<comment type="similarity">
    <text evidence="3">Belongs to the krueppel C2H2-type zinc-finger protein family.</text>
</comment>
<feature type="region of interest" description="Disordered" evidence="13">
    <location>
        <begin position="98"/>
        <end position="127"/>
    </location>
</feature>
<dbReference type="PROSITE" id="PS00028">
    <property type="entry name" value="ZINC_FINGER_C2H2_1"/>
    <property type="match status" value="5"/>
</dbReference>
<feature type="compositionally biased region" description="Basic and acidic residues" evidence="13">
    <location>
        <begin position="98"/>
        <end position="110"/>
    </location>
</feature>
<dbReference type="PANTHER" id="PTHR24381">
    <property type="entry name" value="ZINC FINGER PROTEIN"/>
    <property type="match status" value="1"/>
</dbReference>
<feature type="domain" description="C2H2-type" evidence="14">
    <location>
        <begin position="228"/>
        <end position="263"/>
    </location>
</feature>
<dbReference type="Pfam" id="PF00096">
    <property type="entry name" value="zf-C2H2"/>
    <property type="match status" value="6"/>
</dbReference>
<keyword evidence="8" id="KW-0805">Transcription regulation</keyword>
<evidence type="ECO:0000256" key="2">
    <source>
        <dbReference type="ARBA" id="ARBA00004123"/>
    </source>
</evidence>
<keyword evidence="4" id="KW-0479">Metal-binding</keyword>
<keyword evidence="5" id="KW-0677">Repeat</keyword>
<evidence type="ECO:0000256" key="3">
    <source>
        <dbReference type="ARBA" id="ARBA00006991"/>
    </source>
</evidence>
<dbReference type="PROSITE" id="PS50157">
    <property type="entry name" value="ZINC_FINGER_C2H2_2"/>
    <property type="match status" value="7"/>
</dbReference>
<evidence type="ECO:0000259" key="14">
    <source>
        <dbReference type="PROSITE" id="PS50157"/>
    </source>
</evidence>
<feature type="domain" description="C2H2-type" evidence="14">
    <location>
        <begin position="134"/>
        <end position="152"/>
    </location>
</feature>
<evidence type="ECO:0000256" key="4">
    <source>
        <dbReference type="ARBA" id="ARBA00022723"/>
    </source>
</evidence>
<evidence type="ECO:0000256" key="11">
    <source>
        <dbReference type="ARBA" id="ARBA00023242"/>
    </source>
</evidence>
<feature type="domain" description="C2H2-type" evidence="14">
    <location>
        <begin position="334"/>
        <end position="361"/>
    </location>
</feature>
<dbReference type="AlphaFoldDB" id="A0A974CJD1"/>
<evidence type="ECO:0000256" key="10">
    <source>
        <dbReference type="ARBA" id="ARBA00023163"/>
    </source>
</evidence>
<feature type="domain" description="C2H2-type" evidence="14">
    <location>
        <begin position="172"/>
        <end position="199"/>
    </location>
</feature>
<feature type="domain" description="C2H2-type" evidence="14">
    <location>
        <begin position="200"/>
        <end position="227"/>
    </location>
</feature>
<dbReference type="InterPro" id="IPR013087">
    <property type="entry name" value="Znf_C2H2_type"/>
</dbReference>
<dbReference type="Pfam" id="PF13912">
    <property type="entry name" value="zf-C2H2_6"/>
    <property type="match status" value="1"/>
</dbReference>
<dbReference type="FunFam" id="3.30.160.60:FF:001480">
    <property type="entry name" value="Si:cabz01071911.3"/>
    <property type="match status" value="1"/>
</dbReference>
<organism evidence="15 16">
    <name type="scientific">Xenopus laevis</name>
    <name type="common">African clawed frog</name>
    <dbReference type="NCBI Taxonomy" id="8355"/>
    <lineage>
        <taxon>Eukaryota</taxon>
        <taxon>Metazoa</taxon>
        <taxon>Chordata</taxon>
        <taxon>Craniata</taxon>
        <taxon>Vertebrata</taxon>
        <taxon>Euteleostomi</taxon>
        <taxon>Amphibia</taxon>
        <taxon>Batrachia</taxon>
        <taxon>Anura</taxon>
        <taxon>Pipoidea</taxon>
        <taxon>Pipidae</taxon>
        <taxon>Xenopodinae</taxon>
        <taxon>Xenopus</taxon>
        <taxon>Xenopus</taxon>
    </lineage>
</organism>
<evidence type="ECO:0000313" key="15">
    <source>
        <dbReference type="EMBL" id="OCT73725.1"/>
    </source>
</evidence>
<name>A0A974CJD1_XENLA</name>
<gene>
    <name evidence="15" type="ORF">XELAEV_18032689mg</name>
</gene>
<dbReference type="GO" id="GO:0008270">
    <property type="term" value="F:zinc ion binding"/>
    <property type="evidence" value="ECO:0007669"/>
    <property type="project" value="UniProtKB-KW"/>
</dbReference>
<evidence type="ECO:0000256" key="13">
    <source>
        <dbReference type="SAM" id="MobiDB-lite"/>
    </source>
</evidence>
<evidence type="ECO:0000256" key="8">
    <source>
        <dbReference type="ARBA" id="ARBA00023015"/>
    </source>
</evidence>
<keyword evidence="10" id="KW-0804">Transcription</keyword>
<dbReference type="Gene3D" id="3.30.160.60">
    <property type="entry name" value="Classic Zinc Finger"/>
    <property type="match status" value="7"/>
</dbReference>
<dbReference type="FunFam" id="3.30.160.60:FF:000100">
    <property type="entry name" value="Zinc finger 45-like"/>
    <property type="match status" value="1"/>
</dbReference>
<evidence type="ECO:0000256" key="5">
    <source>
        <dbReference type="ARBA" id="ARBA00022737"/>
    </source>
</evidence>
<accession>A0A974CJD1</accession>
<dbReference type="Proteomes" id="UP000694892">
    <property type="component" value="Chromosome 6S"/>
</dbReference>